<dbReference type="OrthoDB" id="2159786at2759"/>
<organism evidence="2">
    <name type="scientific">Melampsora larici-populina (strain 98AG31 / pathotype 3-4-7)</name>
    <name type="common">Poplar leaf rust fungus</name>
    <dbReference type="NCBI Taxonomy" id="747676"/>
    <lineage>
        <taxon>Eukaryota</taxon>
        <taxon>Fungi</taxon>
        <taxon>Dikarya</taxon>
        <taxon>Basidiomycota</taxon>
        <taxon>Pucciniomycotina</taxon>
        <taxon>Pucciniomycetes</taxon>
        <taxon>Pucciniales</taxon>
        <taxon>Melampsoraceae</taxon>
        <taxon>Melampsora</taxon>
    </lineage>
</organism>
<dbReference type="STRING" id="747676.F4RD56"/>
<dbReference type="GO" id="GO:0001164">
    <property type="term" value="F:RNA polymerase I core promoter sequence-specific DNA binding"/>
    <property type="evidence" value="ECO:0007669"/>
    <property type="project" value="InterPro"/>
</dbReference>
<dbReference type="GO" id="GO:0017025">
    <property type="term" value="F:TBP-class protein binding"/>
    <property type="evidence" value="ECO:0007669"/>
    <property type="project" value="TreeGrafter"/>
</dbReference>
<dbReference type="InParanoid" id="F4RD56"/>
<dbReference type="eggNOG" id="ENOG502S8YE">
    <property type="taxonomic scope" value="Eukaryota"/>
</dbReference>
<dbReference type="GeneID" id="18937214"/>
<dbReference type="RefSeq" id="XP_007406897.1">
    <property type="nucleotide sequence ID" value="XM_007406835.1"/>
</dbReference>
<dbReference type="VEuPathDB" id="FungiDB:MELLADRAFT_95360"/>
<dbReference type="InterPro" id="IPR053029">
    <property type="entry name" value="RNA_pol_I-specific_init_factor"/>
</dbReference>
<dbReference type="InterPro" id="IPR007224">
    <property type="entry name" value="TIF_Rrn11"/>
</dbReference>
<proteinExistence type="predicted"/>
<dbReference type="HOGENOM" id="CLU_081658_0_0_1"/>
<dbReference type="PANTHER" id="PTHR28244">
    <property type="entry name" value="RNA POLYMERASE I-SPECIFIC TRANSCRIPTION INITIATION FACTOR RRN11"/>
    <property type="match status" value="1"/>
</dbReference>
<dbReference type="PANTHER" id="PTHR28244:SF1">
    <property type="entry name" value="RNA POLYMERASE I-SPECIFIC TRANSCRIPTION INITIATION FACTOR RRN11"/>
    <property type="match status" value="1"/>
</dbReference>
<gene>
    <name evidence="1" type="ORF">MELLADRAFT_95360</name>
</gene>
<accession>F4RD56</accession>
<dbReference type="Proteomes" id="UP000001072">
    <property type="component" value="Unassembled WGS sequence"/>
</dbReference>
<evidence type="ECO:0000313" key="2">
    <source>
        <dbReference type="Proteomes" id="UP000001072"/>
    </source>
</evidence>
<evidence type="ECO:0000313" key="1">
    <source>
        <dbReference type="EMBL" id="EGG09843.1"/>
    </source>
</evidence>
<dbReference type="EMBL" id="GL883096">
    <property type="protein sequence ID" value="EGG09843.1"/>
    <property type="molecule type" value="Genomic_DNA"/>
</dbReference>
<name>F4RD56_MELLP</name>
<dbReference type="KEGG" id="mlr:MELLADRAFT_95360"/>
<dbReference type="GO" id="GO:0042790">
    <property type="term" value="P:nucleolar large rRNA transcription by RNA polymerase I"/>
    <property type="evidence" value="ECO:0007669"/>
    <property type="project" value="TreeGrafter"/>
</dbReference>
<sequence>MISSSDLKHCSVIFELPTARRCVDRYSLYPIRGGLRKLHLRRLFDLLHLCLLRHDYDRANRIWRVLIRCRELDFGQLWHLGLRILFSSSRQVDTDEDDRTSKLESSLKYLKACQSIDPQECSNILIEYICTLIVLRRHRHALDELELYLSLPPYSQHAGLHEYAGMLALYLAQPLASDDEMNDLQVVNIPTYMATISTSAYFGRARAYFDRAHGLDPTSPVANNYLELMTSAQASHDDDHDKD</sequence>
<dbReference type="AlphaFoldDB" id="F4RD56"/>
<keyword evidence="2" id="KW-1185">Reference proteome</keyword>
<dbReference type="GO" id="GO:0070860">
    <property type="term" value="C:RNA polymerase I core factor complex"/>
    <property type="evidence" value="ECO:0007669"/>
    <property type="project" value="TreeGrafter"/>
</dbReference>
<protein>
    <submittedName>
        <fullName evidence="1">Uncharacterized protein</fullName>
    </submittedName>
</protein>
<dbReference type="GO" id="GO:0001181">
    <property type="term" value="F:RNA polymerase I general transcription initiation factor activity"/>
    <property type="evidence" value="ECO:0007669"/>
    <property type="project" value="InterPro"/>
</dbReference>
<dbReference type="Pfam" id="PF04090">
    <property type="entry name" value="Rrn11"/>
    <property type="match status" value="1"/>
</dbReference>
<reference evidence="2" key="1">
    <citation type="journal article" date="2011" name="Proc. Natl. Acad. Sci. U.S.A.">
        <title>Obligate biotrophy features unraveled by the genomic analysis of rust fungi.</title>
        <authorList>
            <person name="Duplessis S."/>
            <person name="Cuomo C.A."/>
            <person name="Lin Y.-C."/>
            <person name="Aerts A."/>
            <person name="Tisserant E."/>
            <person name="Veneault-Fourrey C."/>
            <person name="Joly D.L."/>
            <person name="Hacquard S."/>
            <person name="Amselem J."/>
            <person name="Cantarel B.L."/>
            <person name="Chiu R."/>
            <person name="Coutinho P.M."/>
            <person name="Feau N."/>
            <person name="Field M."/>
            <person name="Frey P."/>
            <person name="Gelhaye E."/>
            <person name="Goldberg J."/>
            <person name="Grabherr M.G."/>
            <person name="Kodira C.D."/>
            <person name="Kohler A."/>
            <person name="Kuees U."/>
            <person name="Lindquist E.A."/>
            <person name="Lucas S.M."/>
            <person name="Mago R."/>
            <person name="Mauceli E."/>
            <person name="Morin E."/>
            <person name="Murat C."/>
            <person name="Pangilinan J.L."/>
            <person name="Park R."/>
            <person name="Pearson M."/>
            <person name="Quesneville H."/>
            <person name="Rouhier N."/>
            <person name="Sakthikumar S."/>
            <person name="Salamov A.A."/>
            <person name="Schmutz J."/>
            <person name="Selles B."/>
            <person name="Shapiro H."/>
            <person name="Tanguay P."/>
            <person name="Tuskan G.A."/>
            <person name="Henrissat B."/>
            <person name="Van de Peer Y."/>
            <person name="Rouze P."/>
            <person name="Ellis J.G."/>
            <person name="Dodds P.N."/>
            <person name="Schein J.E."/>
            <person name="Zhong S."/>
            <person name="Hamelin R.C."/>
            <person name="Grigoriev I.V."/>
            <person name="Szabo L.J."/>
            <person name="Martin F."/>
        </authorList>
    </citation>
    <scope>NUCLEOTIDE SEQUENCE [LARGE SCALE GENOMIC DNA]</scope>
    <source>
        <strain evidence="2">98AG31 / pathotype 3-4-7</strain>
    </source>
</reference>
<dbReference type="FunCoup" id="F4RD56">
    <property type="interactions" value="35"/>
</dbReference>